<evidence type="ECO:0000313" key="2">
    <source>
        <dbReference type="Proteomes" id="UP000239590"/>
    </source>
</evidence>
<keyword evidence="2" id="KW-1185">Reference proteome</keyword>
<comment type="caution">
    <text evidence="1">The sequence shown here is derived from an EMBL/GenBank/DDBJ whole genome shotgun (WGS) entry which is preliminary data.</text>
</comment>
<dbReference type="Proteomes" id="UP000239590">
    <property type="component" value="Unassembled WGS sequence"/>
</dbReference>
<protein>
    <submittedName>
        <fullName evidence="1">Uncharacterized protein</fullName>
    </submittedName>
</protein>
<dbReference type="OrthoDB" id="883175at2"/>
<proteinExistence type="predicted"/>
<organism evidence="1 2">
    <name type="scientific">Siphonobacter curvatus</name>
    <dbReference type="NCBI Taxonomy" id="2094562"/>
    <lineage>
        <taxon>Bacteria</taxon>
        <taxon>Pseudomonadati</taxon>
        <taxon>Bacteroidota</taxon>
        <taxon>Cytophagia</taxon>
        <taxon>Cytophagales</taxon>
        <taxon>Cytophagaceae</taxon>
        <taxon>Siphonobacter</taxon>
    </lineage>
</organism>
<dbReference type="AlphaFoldDB" id="A0A2S7IH97"/>
<dbReference type="NCBIfam" id="NF041200">
    <property type="entry name" value="mob_BfmA_Nterm"/>
    <property type="match status" value="1"/>
</dbReference>
<accession>A0A2S7IH97</accession>
<gene>
    <name evidence="1" type="ORF">C5O19_21190</name>
</gene>
<reference evidence="2" key="1">
    <citation type="submission" date="2018-02" db="EMBL/GenBank/DDBJ databases">
        <title>Genome sequencing of Solimonas sp. HR-BB.</title>
        <authorList>
            <person name="Lee Y."/>
            <person name="Jeon C.O."/>
        </authorList>
    </citation>
    <scope>NUCLEOTIDE SEQUENCE [LARGE SCALE GENOMIC DNA]</scope>
    <source>
        <strain evidence="2">HR-U</strain>
    </source>
</reference>
<evidence type="ECO:0000313" key="1">
    <source>
        <dbReference type="EMBL" id="PQA55061.1"/>
    </source>
</evidence>
<sequence>MIHYFKVNDVDTREPQAGNPTDAIKGLDRRLISLIKQQEKEQLRRIKGELVLITKKFYAFDDEAEDLGKGRDHL</sequence>
<dbReference type="EMBL" id="PTRA01000005">
    <property type="protein sequence ID" value="PQA55061.1"/>
    <property type="molecule type" value="Genomic_DNA"/>
</dbReference>
<name>A0A2S7IH97_9BACT</name>
<dbReference type="InterPro" id="IPR048012">
    <property type="entry name" value="BfmA-like_N"/>
</dbReference>